<sequence>MKHVTTGDSGLPPDLTLAGTVVADDRLGWSRELCDEFEANAFNGRVGGCLRSETDHVRVWEIRLAPGERLPVHRHVLDYFWTAVTAGRSRQHTSDGTTRDVVYERGESRHFTFGSGEYLLHDLENTGATTLVFTTVEFKEGSNPPLPLQDQGADERS</sequence>
<dbReference type="SUPFAM" id="SSF51182">
    <property type="entry name" value="RmlC-like cupins"/>
    <property type="match status" value="1"/>
</dbReference>
<dbReference type="Proteomes" id="UP000419138">
    <property type="component" value="Unassembled WGS sequence"/>
</dbReference>
<organism evidence="1 2">
    <name type="scientific">Streptomyces jumonjinensis</name>
    <dbReference type="NCBI Taxonomy" id="1945"/>
    <lineage>
        <taxon>Bacteria</taxon>
        <taxon>Bacillati</taxon>
        <taxon>Actinomycetota</taxon>
        <taxon>Actinomycetes</taxon>
        <taxon>Kitasatosporales</taxon>
        <taxon>Streptomycetaceae</taxon>
        <taxon>Streptomyces</taxon>
    </lineage>
</organism>
<keyword evidence="2" id="KW-1185">Reference proteome</keyword>
<proteinExistence type="predicted"/>
<comment type="caution">
    <text evidence="1">The sequence shown here is derived from an EMBL/GenBank/DDBJ whole genome shotgun (WGS) entry which is preliminary data.</text>
</comment>
<dbReference type="Gene3D" id="2.60.120.10">
    <property type="entry name" value="Jelly Rolls"/>
    <property type="match status" value="1"/>
</dbReference>
<name>A0A646KQE8_STRJU</name>
<dbReference type="InterPro" id="IPR014710">
    <property type="entry name" value="RmlC-like_jellyroll"/>
</dbReference>
<evidence type="ECO:0000313" key="2">
    <source>
        <dbReference type="Proteomes" id="UP000419138"/>
    </source>
</evidence>
<dbReference type="AlphaFoldDB" id="A0A646KQE8"/>
<dbReference type="EMBL" id="VCLA01000190">
    <property type="protein sequence ID" value="MQT04277.1"/>
    <property type="molecule type" value="Genomic_DNA"/>
</dbReference>
<dbReference type="RefSeq" id="WP_153525683.1">
    <property type="nucleotide sequence ID" value="NZ_JBEPDZ010000020.1"/>
</dbReference>
<dbReference type="InterPro" id="IPR011051">
    <property type="entry name" value="RmlC_Cupin_sf"/>
</dbReference>
<dbReference type="OrthoDB" id="7060081at2"/>
<gene>
    <name evidence="1" type="ORF">FF041_30185</name>
</gene>
<protein>
    <recommendedName>
        <fullName evidence="3">Cupin domain-containing protein</fullName>
    </recommendedName>
</protein>
<evidence type="ECO:0000313" key="1">
    <source>
        <dbReference type="EMBL" id="MQT04277.1"/>
    </source>
</evidence>
<reference evidence="1 2" key="1">
    <citation type="submission" date="2019-05" db="EMBL/GenBank/DDBJ databases">
        <title>Comparative genomics and metabolomics analyses of clavulanic acid producing Streptomyces species provides insight into specialized metabolism and evolution of beta-lactam biosynthetic gene clusters.</title>
        <authorList>
            <person name="Moore M.A."/>
            <person name="Cruz-Morales P."/>
            <person name="Barona Gomez F."/>
            <person name="Kapil T."/>
        </authorList>
    </citation>
    <scope>NUCLEOTIDE SEQUENCE [LARGE SCALE GENOMIC DNA]</scope>
    <source>
        <strain evidence="1 2">NRRL 5741</strain>
    </source>
</reference>
<accession>A0A646KQE8</accession>
<evidence type="ECO:0008006" key="3">
    <source>
        <dbReference type="Google" id="ProtNLM"/>
    </source>
</evidence>